<dbReference type="Proteomes" id="UP001211097">
    <property type="component" value="Chromosome"/>
</dbReference>
<evidence type="ECO:0000256" key="1">
    <source>
        <dbReference type="SAM" id="Phobius"/>
    </source>
</evidence>
<gene>
    <name evidence="2" type="ORF">PKF023_16760</name>
</gene>
<dbReference type="KEGG" id="pyt:PKF023_16760"/>
<proteinExistence type="predicted"/>
<keyword evidence="1" id="KW-1133">Transmembrane helix</keyword>
<dbReference type="EMBL" id="AP026973">
    <property type="protein sequence ID" value="BDT77873.1"/>
    <property type="molecule type" value="Genomic_DNA"/>
</dbReference>
<keyword evidence="1" id="KW-0812">Transmembrane</keyword>
<feature type="transmembrane region" description="Helical" evidence="1">
    <location>
        <begin position="113"/>
        <end position="131"/>
    </location>
</feature>
<evidence type="ECO:0000313" key="2">
    <source>
        <dbReference type="EMBL" id="BDT77873.1"/>
    </source>
</evidence>
<organism evidence="2">
    <name type="scientific">Polynucleobacter yangtzensis</name>
    <dbReference type="NCBI Taxonomy" id="1743159"/>
    <lineage>
        <taxon>Bacteria</taxon>
        <taxon>Pseudomonadati</taxon>
        <taxon>Pseudomonadota</taxon>
        <taxon>Betaproteobacteria</taxon>
        <taxon>Burkholderiales</taxon>
        <taxon>Burkholderiaceae</taxon>
        <taxon>Polynucleobacter</taxon>
    </lineage>
</organism>
<dbReference type="RefSeq" id="WP_068319469.1">
    <property type="nucleotide sequence ID" value="NZ_AP026973.1"/>
</dbReference>
<accession>A0A9C7CCK4</accession>
<dbReference type="PROSITE" id="PS51257">
    <property type="entry name" value="PROKAR_LIPOPROTEIN"/>
    <property type="match status" value="1"/>
</dbReference>
<name>A0A9C7CCK4_9BURK</name>
<feature type="transmembrane region" description="Helical" evidence="1">
    <location>
        <begin position="143"/>
        <end position="164"/>
    </location>
</feature>
<dbReference type="OrthoDB" id="288800at2"/>
<dbReference type="AlphaFoldDB" id="A0A9C7CCK4"/>
<sequence>MAKFWNFVIFQLGWFACVLGAANKQVFWAVAATLAYIVFHAWRSPSPKTEVRLLVKAFIFGLVADTLIMHLGYLDFQDDWPSPYLSPLWMWVLWVLVATTVNGSLTWLRGRPVLGAVLGGIAGPMSYEAGIRMGAGGWGPGGQITGFILVGVVWAIAIPLFFYWDRANQAQLSKKSVNSL</sequence>
<feature type="transmembrane region" description="Helical" evidence="1">
    <location>
        <begin position="51"/>
        <end position="73"/>
    </location>
</feature>
<protein>
    <submittedName>
        <fullName evidence="2">Membrane protein</fullName>
    </submittedName>
</protein>
<reference evidence="2" key="1">
    <citation type="submission" date="2022-11" db="EMBL/GenBank/DDBJ databases">
        <title>Complete Genome Sequences of three Polynucleobacter sp. Subcluster PnecC Strains KF022, KF023, and KF032 Isolated from a Shallow Eutrophic Lake in Japan.</title>
        <authorList>
            <person name="Ogata Y."/>
            <person name="Watanabe K."/>
            <person name="Takemine S."/>
            <person name="Shindo C."/>
            <person name="Kurokawa R."/>
            <person name="Suda W."/>
        </authorList>
    </citation>
    <scope>NUCLEOTIDE SEQUENCE</scope>
    <source>
        <strain evidence="2">KF023</strain>
    </source>
</reference>
<feature type="transmembrane region" description="Helical" evidence="1">
    <location>
        <begin position="88"/>
        <end position="108"/>
    </location>
</feature>
<feature type="transmembrane region" description="Helical" evidence="1">
    <location>
        <begin position="12"/>
        <end position="39"/>
    </location>
</feature>
<dbReference type="InterPro" id="IPR021306">
    <property type="entry name" value="DUF2878"/>
</dbReference>
<dbReference type="Pfam" id="PF11086">
    <property type="entry name" value="DUF2878"/>
    <property type="match status" value="1"/>
</dbReference>
<keyword evidence="1" id="KW-0472">Membrane</keyword>